<dbReference type="EMBL" id="AP022613">
    <property type="protein sequence ID" value="BBZ39508.1"/>
    <property type="molecule type" value="Genomic_DNA"/>
</dbReference>
<name>A0A1X1SSD9_9MYCO</name>
<dbReference type="InterPro" id="IPR011009">
    <property type="entry name" value="Kinase-like_dom_sf"/>
</dbReference>
<gene>
    <name evidence="1" type="ORF">MCNS_25710</name>
</gene>
<keyword evidence="2" id="KW-1185">Reference proteome</keyword>
<evidence type="ECO:0000313" key="2">
    <source>
        <dbReference type="Proteomes" id="UP000467385"/>
    </source>
</evidence>
<dbReference type="RefSeq" id="WP_085236463.1">
    <property type="nucleotide sequence ID" value="NZ_AP022613.1"/>
</dbReference>
<accession>A0A1X1SSD9</accession>
<dbReference type="SUPFAM" id="SSF56112">
    <property type="entry name" value="Protein kinase-like (PK-like)"/>
    <property type="match status" value="1"/>
</dbReference>
<evidence type="ECO:0000313" key="1">
    <source>
        <dbReference type="EMBL" id="BBZ39508.1"/>
    </source>
</evidence>
<organism evidence="1 2">
    <name type="scientific">Mycobacterium conspicuum</name>
    <dbReference type="NCBI Taxonomy" id="44010"/>
    <lineage>
        <taxon>Bacteria</taxon>
        <taxon>Bacillati</taxon>
        <taxon>Actinomycetota</taxon>
        <taxon>Actinomycetes</taxon>
        <taxon>Mycobacteriales</taxon>
        <taxon>Mycobacteriaceae</taxon>
        <taxon>Mycobacterium</taxon>
    </lineage>
</organism>
<dbReference type="AlphaFoldDB" id="A0A1X1SSD9"/>
<protein>
    <submittedName>
        <fullName evidence="1">Uncharacterized protein</fullName>
    </submittedName>
</protein>
<reference evidence="1 2" key="1">
    <citation type="journal article" date="2019" name="Emerg. Microbes Infect.">
        <title>Comprehensive subspecies identification of 175 nontuberculous mycobacteria species based on 7547 genomic profiles.</title>
        <authorList>
            <person name="Matsumoto Y."/>
            <person name="Kinjo T."/>
            <person name="Motooka D."/>
            <person name="Nabeya D."/>
            <person name="Jung N."/>
            <person name="Uechi K."/>
            <person name="Horii T."/>
            <person name="Iida T."/>
            <person name="Fujita J."/>
            <person name="Nakamura S."/>
        </authorList>
    </citation>
    <scope>NUCLEOTIDE SEQUENCE [LARGE SCALE GENOMIC DNA]</scope>
    <source>
        <strain evidence="1 2">JCM 14738</strain>
    </source>
</reference>
<dbReference type="OrthoDB" id="4602230at2"/>
<dbReference type="Proteomes" id="UP000467385">
    <property type="component" value="Chromosome"/>
</dbReference>
<proteinExistence type="predicted"/>
<dbReference type="STRING" id="44010.AWC00_27880"/>
<sequence length="431" mass="47279">MVNRWAAGDQFGIAFPADAAALRAAGAPFLTDAFRAAGALDGNRVTRIADLREVAGGSTGRKVVLSVEYDQAAPGLHTDLFVKFSRDFDNAIRDRGKTQMEPEVRFASLSRATGFPIAVPTVMFGDYHAQTGTGILITERIAFGCNGIERQYHKCLDYEMPEPLEHYRSLLTALARLAGAHRSGRLPADLIAHFPLDVQAATVGDRVPQTRDQLDRRLRQLAEFAETHPGLLPANVGSPEFLTRLRTDAPRIAAHERFVAAQLAADTDYVALCHWNANVDNAWFWRDSADAGGLHCGLMDWGCVGQMNLGMALWGAMSGAETSLWDRHLDELLQVFVTEIAQSGGPVLDPNRLRRHLLLYAAGMGVAWLLDVPALIRKRFGESVPGDRTDPRIKDDESVRAPLQMLSNLLNLWERHRIGDLLDAALAESAG</sequence>